<dbReference type="Gene3D" id="2.30.30.110">
    <property type="match status" value="1"/>
</dbReference>
<name>A0A8J6XA02_9CYAN</name>
<comment type="caution">
    <text evidence="4">The sequence shown here is derived from an EMBL/GenBank/DDBJ whole genome shotgun (WGS) entry which is preliminary data.</text>
</comment>
<keyword evidence="3" id="KW-0378">Hydrolase</keyword>
<dbReference type="PIRSF" id="PIRSF033490">
    <property type="entry name" value="MazF"/>
    <property type="match status" value="1"/>
</dbReference>
<comment type="function">
    <text evidence="3">Toxic component of a type II toxin-antitoxin (TA) system.</text>
</comment>
<proteinExistence type="inferred from homology"/>
<dbReference type="GO" id="GO:0016075">
    <property type="term" value="P:rRNA catabolic process"/>
    <property type="evidence" value="ECO:0007669"/>
    <property type="project" value="TreeGrafter"/>
</dbReference>
<evidence type="ECO:0000256" key="3">
    <source>
        <dbReference type="PIRNR" id="PIRNR033490"/>
    </source>
</evidence>
<keyword evidence="2" id="KW-1277">Toxin-antitoxin system</keyword>
<dbReference type="Pfam" id="PF02452">
    <property type="entry name" value="PemK_toxin"/>
    <property type="match status" value="1"/>
</dbReference>
<gene>
    <name evidence="4" type="ORF">ICL16_01230</name>
</gene>
<dbReference type="GO" id="GO:0003677">
    <property type="term" value="F:DNA binding"/>
    <property type="evidence" value="ECO:0007669"/>
    <property type="project" value="InterPro"/>
</dbReference>
<keyword evidence="3" id="KW-0255">Endonuclease</keyword>
<dbReference type="InterPro" id="IPR003477">
    <property type="entry name" value="PemK-like"/>
</dbReference>
<comment type="similarity">
    <text evidence="1 3">Belongs to the PemK/MazF family.</text>
</comment>
<dbReference type="GO" id="GO:0016787">
    <property type="term" value="F:hydrolase activity"/>
    <property type="evidence" value="ECO:0007669"/>
    <property type="project" value="UniProtKB-KW"/>
</dbReference>
<dbReference type="AlphaFoldDB" id="A0A8J6XA02"/>
<dbReference type="GO" id="GO:0006402">
    <property type="term" value="P:mRNA catabolic process"/>
    <property type="evidence" value="ECO:0007669"/>
    <property type="project" value="TreeGrafter"/>
</dbReference>
<sequence length="114" mass="12990">MHRGEVWLVRLDPTVGDEIGKIRPVVIVSDETVGLLQLKVIVPITEWKERYAIRDWMVQIDESAENGLTKLSAADTFQVRSISQERFIQQLGRMDDVAMQEISEVLAVVLNINE</sequence>
<organism evidence="4 5">
    <name type="scientific">Iningainema tapete BLCC-T55</name>
    <dbReference type="NCBI Taxonomy" id="2748662"/>
    <lineage>
        <taxon>Bacteria</taxon>
        <taxon>Bacillati</taxon>
        <taxon>Cyanobacteriota</taxon>
        <taxon>Cyanophyceae</taxon>
        <taxon>Nostocales</taxon>
        <taxon>Scytonemataceae</taxon>
        <taxon>Iningainema tapete</taxon>
    </lineage>
</organism>
<dbReference type="GO" id="GO:0004521">
    <property type="term" value="F:RNA endonuclease activity"/>
    <property type="evidence" value="ECO:0007669"/>
    <property type="project" value="TreeGrafter"/>
</dbReference>
<dbReference type="EC" id="3.1.-.-" evidence="3"/>
<dbReference type="Proteomes" id="UP000629098">
    <property type="component" value="Unassembled WGS sequence"/>
</dbReference>
<dbReference type="SUPFAM" id="SSF50118">
    <property type="entry name" value="Cell growth inhibitor/plasmid maintenance toxic component"/>
    <property type="match status" value="1"/>
</dbReference>
<keyword evidence="3" id="KW-0540">Nuclease</keyword>
<dbReference type="InterPro" id="IPR011067">
    <property type="entry name" value="Plasmid_toxin/cell-grow_inhib"/>
</dbReference>
<evidence type="ECO:0000313" key="4">
    <source>
        <dbReference type="EMBL" id="MBD2770780.1"/>
    </source>
</evidence>
<protein>
    <recommendedName>
        <fullName evidence="3">mRNA interferase</fullName>
        <ecNumber evidence="3">3.1.-.-</ecNumber>
    </recommendedName>
</protein>
<evidence type="ECO:0000256" key="1">
    <source>
        <dbReference type="ARBA" id="ARBA00007521"/>
    </source>
</evidence>
<reference evidence="4" key="1">
    <citation type="submission" date="2020-09" db="EMBL/GenBank/DDBJ databases">
        <title>Iningainema tapete sp. nov. (Scytonemataceae, Cyanobacteria) from greenhouses in central Florida (USA) produces two types of nodularin with biosynthetic potential for microcystin-LR and anabaenopeptins.</title>
        <authorList>
            <person name="Berthold D.E."/>
            <person name="Lefler F.W."/>
            <person name="Huang I.-S."/>
            <person name="Abdulla H."/>
            <person name="Zimba P.V."/>
            <person name="Laughinghouse H.D. IV."/>
        </authorList>
    </citation>
    <scope>NUCLEOTIDE SEQUENCE</scope>
    <source>
        <strain evidence="4">BLCCT55</strain>
    </source>
</reference>
<evidence type="ECO:0000256" key="2">
    <source>
        <dbReference type="ARBA" id="ARBA00022649"/>
    </source>
</evidence>
<evidence type="ECO:0000313" key="5">
    <source>
        <dbReference type="Proteomes" id="UP000629098"/>
    </source>
</evidence>
<dbReference type="PANTHER" id="PTHR33988">
    <property type="entry name" value="ENDORIBONUCLEASE MAZF-RELATED"/>
    <property type="match status" value="1"/>
</dbReference>
<dbReference type="RefSeq" id="WP_190825072.1">
    <property type="nucleotide sequence ID" value="NZ_CAWPPI010000009.1"/>
</dbReference>
<keyword evidence="5" id="KW-1185">Reference proteome</keyword>
<dbReference type="EMBL" id="JACXAE010000009">
    <property type="protein sequence ID" value="MBD2770780.1"/>
    <property type="molecule type" value="Genomic_DNA"/>
</dbReference>
<accession>A0A8J6XA02</accession>